<reference evidence="5" key="2">
    <citation type="submission" date="2021-04" db="EMBL/GenBank/DDBJ databases">
        <authorList>
            <person name="Gilroy R."/>
        </authorList>
    </citation>
    <scope>NUCLEOTIDE SEQUENCE</scope>
    <source>
        <strain evidence="5">CHK169-4300</strain>
    </source>
</reference>
<dbReference type="EMBL" id="DXAZ01000125">
    <property type="protein sequence ID" value="HIZ71632.1"/>
    <property type="molecule type" value="Genomic_DNA"/>
</dbReference>
<comment type="caution">
    <text evidence="5">The sequence shown here is derived from an EMBL/GenBank/DDBJ whole genome shotgun (WGS) entry which is preliminary data.</text>
</comment>
<evidence type="ECO:0000256" key="3">
    <source>
        <dbReference type="ARBA" id="ARBA00023163"/>
    </source>
</evidence>
<dbReference type="Pfam" id="PF12802">
    <property type="entry name" value="MarR_2"/>
    <property type="match status" value="1"/>
</dbReference>
<dbReference type="SMART" id="SM00347">
    <property type="entry name" value="HTH_MARR"/>
    <property type="match status" value="1"/>
</dbReference>
<evidence type="ECO:0000313" key="5">
    <source>
        <dbReference type="EMBL" id="HIZ71632.1"/>
    </source>
</evidence>
<dbReference type="InterPro" id="IPR000835">
    <property type="entry name" value="HTH_MarR-typ"/>
</dbReference>
<gene>
    <name evidence="5" type="ORF">H9808_07725</name>
</gene>
<evidence type="ECO:0000256" key="2">
    <source>
        <dbReference type="ARBA" id="ARBA00023125"/>
    </source>
</evidence>
<dbReference type="PANTHER" id="PTHR42756:SF1">
    <property type="entry name" value="TRANSCRIPTIONAL REPRESSOR OF EMRAB OPERON"/>
    <property type="match status" value="1"/>
</dbReference>
<keyword evidence="1" id="KW-0805">Transcription regulation</keyword>
<dbReference type="PANTHER" id="PTHR42756">
    <property type="entry name" value="TRANSCRIPTIONAL REGULATOR, MARR"/>
    <property type="match status" value="1"/>
</dbReference>
<dbReference type="GO" id="GO:0003677">
    <property type="term" value="F:DNA binding"/>
    <property type="evidence" value="ECO:0007669"/>
    <property type="project" value="UniProtKB-KW"/>
</dbReference>
<dbReference type="GO" id="GO:0003700">
    <property type="term" value="F:DNA-binding transcription factor activity"/>
    <property type="evidence" value="ECO:0007669"/>
    <property type="project" value="InterPro"/>
</dbReference>
<sequence>MTQTADMNDLLDKISIFNNQFSHIKRVILDKQKLNSSTVNLISIIGNEKMTLKQITEISERDKSTISRQINGLVKEGLVIRETGEDKRFSFFELSEDAKIMYQQYQEDFEQYFNYTLKGWTEEEKHMFSVLVGRANYSMSNSLDKEIY</sequence>
<dbReference type="SUPFAM" id="SSF46785">
    <property type="entry name" value="Winged helix' DNA-binding domain"/>
    <property type="match status" value="1"/>
</dbReference>
<dbReference type="AlphaFoldDB" id="A0A9D2JYT6"/>
<feature type="domain" description="HTH marR-type" evidence="4">
    <location>
        <begin position="1"/>
        <end position="137"/>
    </location>
</feature>
<dbReference type="InterPro" id="IPR036388">
    <property type="entry name" value="WH-like_DNA-bd_sf"/>
</dbReference>
<dbReference type="PROSITE" id="PS50995">
    <property type="entry name" value="HTH_MARR_2"/>
    <property type="match status" value="1"/>
</dbReference>
<dbReference type="Gene3D" id="1.10.10.10">
    <property type="entry name" value="Winged helix-like DNA-binding domain superfamily/Winged helix DNA-binding domain"/>
    <property type="match status" value="1"/>
</dbReference>
<evidence type="ECO:0000259" key="4">
    <source>
        <dbReference type="PROSITE" id="PS50995"/>
    </source>
</evidence>
<name>A0A9D2JYT6_9LACT</name>
<reference evidence="5" key="1">
    <citation type="journal article" date="2021" name="PeerJ">
        <title>Extensive microbial diversity within the chicken gut microbiome revealed by metagenomics and culture.</title>
        <authorList>
            <person name="Gilroy R."/>
            <person name="Ravi A."/>
            <person name="Getino M."/>
            <person name="Pursley I."/>
            <person name="Horton D.L."/>
            <person name="Alikhan N.F."/>
            <person name="Baker D."/>
            <person name="Gharbi K."/>
            <person name="Hall N."/>
            <person name="Watson M."/>
            <person name="Adriaenssens E.M."/>
            <person name="Foster-Nyarko E."/>
            <person name="Jarju S."/>
            <person name="Secka A."/>
            <person name="Antonio M."/>
            <person name="Oren A."/>
            <person name="Chaudhuri R.R."/>
            <person name="La Ragione R."/>
            <person name="Hildebrand F."/>
            <person name="Pallen M.J."/>
        </authorList>
    </citation>
    <scope>NUCLEOTIDE SEQUENCE</scope>
    <source>
        <strain evidence="5">CHK169-4300</strain>
    </source>
</reference>
<dbReference type="Proteomes" id="UP000824106">
    <property type="component" value="Unassembled WGS sequence"/>
</dbReference>
<evidence type="ECO:0000313" key="6">
    <source>
        <dbReference type="Proteomes" id="UP000824106"/>
    </source>
</evidence>
<evidence type="ECO:0000256" key="1">
    <source>
        <dbReference type="ARBA" id="ARBA00023015"/>
    </source>
</evidence>
<accession>A0A9D2JYT6</accession>
<proteinExistence type="predicted"/>
<dbReference type="InterPro" id="IPR036390">
    <property type="entry name" value="WH_DNA-bd_sf"/>
</dbReference>
<organism evidence="5 6">
    <name type="scientific">Candidatus Atopostipes pullistercoris</name>
    <dbReference type="NCBI Taxonomy" id="2838467"/>
    <lineage>
        <taxon>Bacteria</taxon>
        <taxon>Bacillati</taxon>
        <taxon>Bacillota</taxon>
        <taxon>Bacilli</taxon>
        <taxon>Lactobacillales</taxon>
        <taxon>Carnobacteriaceae</taxon>
        <taxon>Atopostipes</taxon>
    </lineage>
</organism>
<protein>
    <submittedName>
        <fullName evidence="5">MarR family transcriptional regulator</fullName>
    </submittedName>
</protein>
<keyword evidence="2" id="KW-0238">DNA-binding</keyword>
<keyword evidence="3" id="KW-0804">Transcription</keyword>